<evidence type="ECO:0000256" key="4">
    <source>
        <dbReference type="ARBA" id="ARBA00022692"/>
    </source>
</evidence>
<evidence type="ECO:0000256" key="7">
    <source>
        <dbReference type="RuleBase" id="RU003879"/>
    </source>
</evidence>
<keyword evidence="6" id="KW-0472">Membrane</keyword>
<dbReference type="GO" id="GO:0022857">
    <property type="term" value="F:transmembrane transporter activity"/>
    <property type="evidence" value="ECO:0007669"/>
    <property type="project" value="InterPro"/>
</dbReference>
<proteinExistence type="inferred from homology"/>
<evidence type="ECO:0000313" key="10">
    <source>
        <dbReference type="Proteomes" id="UP000237819"/>
    </source>
</evidence>
<evidence type="ECO:0008006" key="12">
    <source>
        <dbReference type="Google" id="ProtNLM"/>
    </source>
</evidence>
<organism evidence="8 11">
    <name type="scientific">Blastopirellula marina</name>
    <dbReference type="NCBI Taxonomy" id="124"/>
    <lineage>
        <taxon>Bacteria</taxon>
        <taxon>Pseudomonadati</taxon>
        <taxon>Planctomycetota</taxon>
        <taxon>Planctomycetia</taxon>
        <taxon>Pirellulales</taxon>
        <taxon>Pirellulaceae</taxon>
        <taxon>Blastopirellula</taxon>
    </lineage>
</organism>
<gene>
    <name evidence="9" type="ORF">C5Y93_23315</name>
    <name evidence="8" type="ORF">C5Y98_05960</name>
</gene>
<comment type="similarity">
    <text evidence="2 7">Belongs to the ExbD/TolR family.</text>
</comment>
<evidence type="ECO:0000256" key="2">
    <source>
        <dbReference type="ARBA" id="ARBA00005811"/>
    </source>
</evidence>
<evidence type="ECO:0000313" key="9">
    <source>
        <dbReference type="EMBL" id="PQO43581.1"/>
    </source>
</evidence>
<protein>
    <recommendedName>
        <fullName evidence="12">Biopolymer transporter ExbD</fullName>
    </recommendedName>
</protein>
<accession>A0A2S8G6U0</accession>
<dbReference type="GO" id="GO:0005886">
    <property type="term" value="C:plasma membrane"/>
    <property type="evidence" value="ECO:0007669"/>
    <property type="project" value="UniProtKB-SubCell"/>
</dbReference>
<dbReference type="Proteomes" id="UP000239388">
    <property type="component" value="Unassembled WGS sequence"/>
</dbReference>
<keyword evidence="7" id="KW-0813">Transport</keyword>
<dbReference type="GO" id="GO:0015031">
    <property type="term" value="P:protein transport"/>
    <property type="evidence" value="ECO:0007669"/>
    <property type="project" value="UniProtKB-KW"/>
</dbReference>
<keyword evidence="7" id="KW-0653">Protein transport</keyword>
<name>A0A2S8G6U0_9BACT</name>
<dbReference type="Proteomes" id="UP000237819">
    <property type="component" value="Unassembled WGS sequence"/>
</dbReference>
<dbReference type="PANTHER" id="PTHR30558">
    <property type="entry name" value="EXBD MEMBRANE COMPONENT OF PMF-DRIVEN MACROMOLECULE IMPORT SYSTEM"/>
    <property type="match status" value="1"/>
</dbReference>
<dbReference type="AlphaFoldDB" id="A0A2S8G6U0"/>
<dbReference type="Pfam" id="PF02472">
    <property type="entry name" value="ExbD"/>
    <property type="match status" value="1"/>
</dbReference>
<evidence type="ECO:0000256" key="3">
    <source>
        <dbReference type="ARBA" id="ARBA00022475"/>
    </source>
</evidence>
<sequence length="148" mass="16632">MRRVSPYMGRQSLQIAMTPMIDVVFLLLVFFLWTASFQVVEYSLPSTITPPMGTGANVQPPPEMADFEQVVVRLTMENGRLVWKVNDQPRYQLPAVRQLMQTLATIKNDVPLVIDADGTVGVGDVIDIYDLARELNFQDIQFAVDAKS</sequence>
<evidence type="ECO:0000256" key="6">
    <source>
        <dbReference type="ARBA" id="ARBA00023136"/>
    </source>
</evidence>
<dbReference type="EMBL" id="PUIB01000009">
    <property type="protein sequence ID" value="PQO40149.1"/>
    <property type="molecule type" value="Genomic_DNA"/>
</dbReference>
<comment type="caution">
    <text evidence="8">The sequence shown here is derived from an EMBL/GenBank/DDBJ whole genome shotgun (WGS) entry which is preliminary data.</text>
</comment>
<comment type="subcellular location">
    <subcellularLocation>
        <location evidence="1">Cell membrane</location>
        <topology evidence="1">Single-pass membrane protein</topology>
    </subcellularLocation>
    <subcellularLocation>
        <location evidence="7">Cell membrane</location>
        <topology evidence="7">Single-pass type II membrane protein</topology>
    </subcellularLocation>
</comment>
<evidence type="ECO:0000256" key="1">
    <source>
        <dbReference type="ARBA" id="ARBA00004162"/>
    </source>
</evidence>
<evidence type="ECO:0000313" key="11">
    <source>
        <dbReference type="Proteomes" id="UP000239388"/>
    </source>
</evidence>
<evidence type="ECO:0000313" key="8">
    <source>
        <dbReference type="EMBL" id="PQO40149.1"/>
    </source>
</evidence>
<evidence type="ECO:0000256" key="5">
    <source>
        <dbReference type="ARBA" id="ARBA00022989"/>
    </source>
</evidence>
<keyword evidence="5" id="KW-1133">Transmembrane helix</keyword>
<dbReference type="OrthoDB" id="281590at2"/>
<reference evidence="10 11" key="1">
    <citation type="submission" date="2018-02" db="EMBL/GenBank/DDBJ databases">
        <title>Comparative genomes isolates from brazilian mangrove.</title>
        <authorList>
            <person name="Araujo J.E."/>
            <person name="Taketani R.G."/>
            <person name="Silva M.C.P."/>
            <person name="Loureco M.V."/>
            <person name="Andreote F.D."/>
        </authorList>
    </citation>
    <scope>NUCLEOTIDE SEQUENCE [LARGE SCALE GENOMIC DNA]</scope>
    <source>
        <strain evidence="8 11">NAP PRIS-MGV</strain>
        <strain evidence="9 10">Nap-Phe MGV</strain>
    </source>
</reference>
<dbReference type="RefSeq" id="WP_105337866.1">
    <property type="nucleotide sequence ID" value="NZ_PUHZ01000023.1"/>
</dbReference>
<dbReference type="InterPro" id="IPR003400">
    <property type="entry name" value="ExbD"/>
</dbReference>
<keyword evidence="3" id="KW-1003">Cell membrane</keyword>
<dbReference type="EMBL" id="PUHZ01000023">
    <property type="protein sequence ID" value="PQO43581.1"/>
    <property type="molecule type" value="Genomic_DNA"/>
</dbReference>
<dbReference type="PANTHER" id="PTHR30558:SF3">
    <property type="entry name" value="BIOPOLYMER TRANSPORT PROTEIN EXBD-RELATED"/>
    <property type="match status" value="1"/>
</dbReference>
<keyword evidence="4 7" id="KW-0812">Transmembrane</keyword>